<dbReference type="AlphaFoldDB" id="A0A3D8LF94"/>
<dbReference type="Gene3D" id="3.40.710.10">
    <property type="entry name" value="DD-peptidase/beta-lactamase superfamily"/>
    <property type="match status" value="1"/>
</dbReference>
<comment type="caution">
    <text evidence="3">The sequence shown here is derived from an EMBL/GenBank/DDBJ whole genome shotgun (WGS) entry which is preliminary data.</text>
</comment>
<dbReference type="RefSeq" id="WP_147294179.1">
    <property type="nucleotide sequence ID" value="NZ_QRGR01000006.1"/>
</dbReference>
<dbReference type="OrthoDB" id="846150at2"/>
<dbReference type="InterPro" id="IPR001466">
    <property type="entry name" value="Beta-lactam-related"/>
</dbReference>
<evidence type="ECO:0000256" key="1">
    <source>
        <dbReference type="SAM" id="SignalP"/>
    </source>
</evidence>
<evidence type="ECO:0000313" key="4">
    <source>
        <dbReference type="Proteomes" id="UP000256708"/>
    </source>
</evidence>
<reference evidence="4" key="1">
    <citation type="submission" date="2018-08" db="EMBL/GenBank/DDBJ databases">
        <authorList>
            <person name="Liu Z.-W."/>
            <person name="Du Z.-J."/>
        </authorList>
    </citation>
    <scope>NUCLEOTIDE SEQUENCE [LARGE SCALE GENOMIC DNA]</scope>
    <source>
        <strain evidence="4">H4X</strain>
    </source>
</reference>
<proteinExistence type="predicted"/>
<sequence length="420" mass="46691">MLHKITFTFLLCLCFSFTFAQKSTTAALQEAKPEKAGMSAERLQRLDRVLQEYVDKNYIPGAVGMIARNGKIVYYKSVGHSDVEAKDNLKRDDIFRIASQTKAITSVGVMMLYEEGKFLLDDPISKYIPAFRNPQVLDSFNKQDTTYTTVPAKREITIRDLLTHTSGISYPSIGGPEATAIYAKYNIPSGIGTPNNKLADAMTALAKQPLFHQPGERFTYGLNTDVLGYLIEVVSGQPLDQFFRARIFEPLGMKDTWFYLPAEKHDRLVKLYTEGENKKLQPVSARGGQNPDFPKVDGSYFSGGAGLSSTIHDYAVFLQMLLNNGEYNGRRLLSPATVRLMTTNQIGEVDRGDSKFGLGFGIATEKSAAKMPVSEGTYDWGGIFGTTYWVDPEEGIVALLYTNKFPNSYGDLGDKFRVLV</sequence>
<protein>
    <submittedName>
        <fullName evidence="3">Class A beta-lactamase-related serine hydrolase</fullName>
    </submittedName>
</protein>
<organism evidence="3 4">
    <name type="scientific">Pontibacter diazotrophicus</name>
    <dbReference type="NCBI Taxonomy" id="1400979"/>
    <lineage>
        <taxon>Bacteria</taxon>
        <taxon>Pseudomonadati</taxon>
        <taxon>Bacteroidota</taxon>
        <taxon>Cytophagia</taxon>
        <taxon>Cytophagales</taxon>
        <taxon>Hymenobacteraceae</taxon>
        <taxon>Pontibacter</taxon>
    </lineage>
</organism>
<feature type="signal peptide" evidence="1">
    <location>
        <begin position="1"/>
        <end position="20"/>
    </location>
</feature>
<dbReference type="EMBL" id="QRGR01000006">
    <property type="protein sequence ID" value="RDV15976.1"/>
    <property type="molecule type" value="Genomic_DNA"/>
</dbReference>
<evidence type="ECO:0000313" key="3">
    <source>
        <dbReference type="EMBL" id="RDV15976.1"/>
    </source>
</evidence>
<dbReference type="Pfam" id="PF00144">
    <property type="entry name" value="Beta-lactamase"/>
    <property type="match status" value="1"/>
</dbReference>
<dbReference type="PANTHER" id="PTHR43283:SF3">
    <property type="entry name" value="BETA-LACTAMASE FAMILY PROTEIN (AFU_ORTHOLOGUE AFUA_5G07500)"/>
    <property type="match status" value="1"/>
</dbReference>
<dbReference type="SUPFAM" id="SSF56601">
    <property type="entry name" value="beta-lactamase/transpeptidase-like"/>
    <property type="match status" value="1"/>
</dbReference>
<feature type="non-terminal residue" evidence="3">
    <location>
        <position position="420"/>
    </location>
</feature>
<feature type="domain" description="Beta-lactamase-related" evidence="2">
    <location>
        <begin position="46"/>
        <end position="412"/>
    </location>
</feature>
<keyword evidence="1" id="KW-0732">Signal</keyword>
<dbReference type="InterPro" id="IPR012338">
    <property type="entry name" value="Beta-lactam/transpept-like"/>
</dbReference>
<name>A0A3D8LF94_9BACT</name>
<accession>A0A3D8LF94</accession>
<keyword evidence="4" id="KW-1185">Reference proteome</keyword>
<keyword evidence="3" id="KW-0378">Hydrolase</keyword>
<dbReference type="PANTHER" id="PTHR43283">
    <property type="entry name" value="BETA-LACTAMASE-RELATED"/>
    <property type="match status" value="1"/>
</dbReference>
<gene>
    <name evidence="3" type="ORF">DXT99_06270</name>
</gene>
<dbReference type="InterPro" id="IPR050789">
    <property type="entry name" value="Diverse_Enzym_Activities"/>
</dbReference>
<feature type="chain" id="PRO_5017595043" evidence="1">
    <location>
        <begin position="21"/>
        <end position="420"/>
    </location>
</feature>
<dbReference type="GO" id="GO:0016787">
    <property type="term" value="F:hydrolase activity"/>
    <property type="evidence" value="ECO:0007669"/>
    <property type="project" value="UniProtKB-KW"/>
</dbReference>
<evidence type="ECO:0000259" key="2">
    <source>
        <dbReference type="Pfam" id="PF00144"/>
    </source>
</evidence>
<dbReference type="Proteomes" id="UP000256708">
    <property type="component" value="Unassembled WGS sequence"/>
</dbReference>